<evidence type="ECO:0000313" key="3">
    <source>
        <dbReference type="EMBL" id="BAQ45404.1"/>
    </source>
</evidence>
<dbReference type="PANTHER" id="PTHR43300">
    <property type="entry name" value="ACETYLTRANSFERASE"/>
    <property type="match status" value="1"/>
</dbReference>
<dbReference type="CDD" id="cd03349">
    <property type="entry name" value="LbH_XAT"/>
    <property type="match status" value="1"/>
</dbReference>
<evidence type="ECO:0000256" key="1">
    <source>
        <dbReference type="ARBA" id="ARBA00007274"/>
    </source>
</evidence>
<dbReference type="AlphaFoldDB" id="A0A0C6FJW1"/>
<dbReference type="EMBL" id="AP014704">
    <property type="protein sequence ID" value="BAQ45404.1"/>
    <property type="molecule type" value="Genomic_DNA"/>
</dbReference>
<dbReference type="InterPro" id="IPR050179">
    <property type="entry name" value="Trans_hexapeptide_repeat"/>
</dbReference>
<dbReference type="Pfam" id="PF00132">
    <property type="entry name" value="Hexapep"/>
    <property type="match status" value="1"/>
</dbReference>
<name>A0A0C6FJW1_9HYPH</name>
<dbReference type="PANTHER" id="PTHR43300:SF11">
    <property type="entry name" value="ACETYLTRANSFERASE RV3034C-RELATED"/>
    <property type="match status" value="1"/>
</dbReference>
<feature type="region of interest" description="Disordered" evidence="2">
    <location>
        <begin position="201"/>
        <end position="229"/>
    </location>
</feature>
<organism evidence="3 4">
    <name type="scientific">Methylobacterium aquaticum</name>
    <dbReference type="NCBI Taxonomy" id="270351"/>
    <lineage>
        <taxon>Bacteria</taxon>
        <taxon>Pseudomonadati</taxon>
        <taxon>Pseudomonadota</taxon>
        <taxon>Alphaproteobacteria</taxon>
        <taxon>Hyphomicrobiales</taxon>
        <taxon>Methylobacteriaceae</taxon>
        <taxon>Methylobacterium</taxon>
    </lineage>
</organism>
<dbReference type="Gene3D" id="2.160.10.10">
    <property type="entry name" value="Hexapeptide repeat proteins"/>
    <property type="match status" value="1"/>
</dbReference>
<feature type="region of interest" description="Disordered" evidence="2">
    <location>
        <begin position="801"/>
        <end position="820"/>
    </location>
</feature>
<sequence length="1034" mass="112024">MCFSQWAARRSPRRAAPVHLRRHQRRPRLRRAVALGRQHLLALRFHHRRGRDVDDAARRHRGGEDVGGPGRAEEQRAHRQGVGQGLGKLERDVRRIQVRHDQHVGLALEARARQHLVADRLRQGGVGRHLAVDLEVGGALAQERQGLAHLARRGGVERAEIGVADQRDLRRQAEAAGGVAAGDGDVGDLLGARIGPHVGVGQEIGALRGDDEAERREVPGTRREPDDVADHPQLALEAALQAADQRVGLAAADGQRADHRVVGAHQRAGAVRRDAAASGQIDVGLDVGAVARIVVGVDQLEVAAGLDREAEALEPGLDHVRAADQDGLGQPLLDDRLHGAQHPLVLALGVDDPAGILLGRGEDRLHDEARAVHEPVEGLGIGLHVRQRPLGDAGIHRRLRDGRGDAQDQARVERARDQRVGAEGPRLAAIGAGDDVGRGLAGEPGDRLDGRRLHLLVDRGRPDVERAPEDVGEAQDVVHLVREVGAPGADHRVRPLLLGEVRHDLRIGVGERHDQRLLGHPLQHLGLEHAAGREAEEDVGARDHLGERAGLRLLGVDRLPAVHQFLTAPVDHALDVGDEDVLAARAERDELVEAGQRRRTRARGDDLDVRDRLAGEFEAVEDGRRHDDRGAVLVVVEDRDVHPGPAALLDLEALRRLDVLEVDAAEGGFERRHHVDELVDVLLVELDVEDVDAGELLEQDRLALHHGLGGERADIAEAQHRGAVRDHRDEVLARGQVRGLLRVGGDRLAGGGDAGGVGQRQVALVAERLRRLDLQLPGPRMTVVEQRAALQIVRNVAAHRALSPDRPKSRACHPARDSQASTRVRGFLHRLRQGRNPHNETRLHLAKLAARHGFRVAPYSYGRPKVRFPESGARLTIGPYCSIADKVEILLGGNHRTDWVSTYPFAAMKGLWPDLDAPEDYHASRGDVTIGADVWLGSGCLILSGVAIGPGAVVAAHAVVTRDVPPFAVVAGNPARVIRHRFPPDIVAALVETAWWDLPPERVRALVPLLQSGEAEALVRALRDGHGRTHGEGP</sequence>
<feature type="region of interest" description="Disordered" evidence="2">
    <location>
        <begin position="52"/>
        <end position="86"/>
    </location>
</feature>
<dbReference type="STRING" id="270351.Maq22A_c10650"/>
<gene>
    <name evidence="3" type="primary">wbbJ</name>
    <name evidence="3" type="ORF">Maq22A_c10650</name>
</gene>
<dbReference type="PATRIC" id="fig|270351.10.peg.2051"/>
<comment type="similarity">
    <text evidence="1">Belongs to the transferase hexapeptide repeat family.</text>
</comment>
<dbReference type="InterPro" id="IPR011004">
    <property type="entry name" value="Trimer_LpxA-like_sf"/>
</dbReference>
<dbReference type="SUPFAM" id="SSF51161">
    <property type="entry name" value="Trimeric LpxA-like enzymes"/>
    <property type="match status" value="1"/>
</dbReference>
<dbReference type="InterPro" id="IPR001451">
    <property type="entry name" value="Hexapep"/>
</dbReference>
<dbReference type="KEGG" id="maqu:Maq22A_c10650"/>
<evidence type="ECO:0000256" key="2">
    <source>
        <dbReference type="SAM" id="MobiDB-lite"/>
    </source>
</evidence>
<evidence type="ECO:0000313" key="4">
    <source>
        <dbReference type="Proteomes" id="UP000061432"/>
    </source>
</evidence>
<proteinExistence type="inferred from homology"/>
<protein>
    <submittedName>
        <fullName evidence="3">Chloramphenicol acetyltransferase</fullName>
    </submittedName>
</protein>
<keyword evidence="3" id="KW-0808">Transferase</keyword>
<feature type="compositionally biased region" description="Basic and acidic residues" evidence="2">
    <location>
        <begin position="401"/>
        <end position="420"/>
    </location>
</feature>
<reference evidence="4" key="2">
    <citation type="submission" date="2015-01" db="EMBL/GenBank/DDBJ databases">
        <title>Complete genome sequence of Methylobacterium aquaticum strain 22A.</title>
        <authorList>
            <person name="Tani A."/>
            <person name="Ogura Y."/>
            <person name="Hayashi T."/>
        </authorList>
    </citation>
    <scope>NUCLEOTIDE SEQUENCE [LARGE SCALE GENOMIC DNA]</scope>
    <source>
        <strain evidence="4">MA-22A</strain>
    </source>
</reference>
<feature type="region of interest" description="Disordered" evidence="2">
    <location>
        <begin position="396"/>
        <end position="423"/>
    </location>
</feature>
<reference evidence="3 4" key="1">
    <citation type="journal article" date="2015" name="Genome Announc.">
        <title>Complete Genome Sequence of Methylobacterium aquaticum Strain 22A, Isolated from Racomitrium japonicum Moss.</title>
        <authorList>
            <person name="Tani A."/>
            <person name="Ogura Y."/>
            <person name="Hayashi T."/>
            <person name="Kimbara K."/>
        </authorList>
    </citation>
    <scope>NUCLEOTIDE SEQUENCE [LARGE SCALE GENOMIC DNA]</scope>
    <source>
        <strain evidence="3 4">MA-22A</strain>
    </source>
</reference>
<dbReference type="GO" id="GO:0016740">
    <property type="term" value="F:transferase activity"/>
    <property type="evidence" value="ECO:0007669"/>
    <property type="project" value="UniProtKB-KW"/>
</dbReference>
<feature type="region of interest" description="Disordered" evidence="2">
    <location>
        <begin position="1"/>
        <end position="24"/>
    </location>
</feature>
<dbReference type="Proteomes" id="UP000061432">
    <property type="component" value="Chromosome"/>
</dbReference>
<accession>A0A0C6FJW1</accession>
<feature type="compositionally biased region" description="Basic and acidic residues" evidence="2">
    <location>
        <begin position="208"/>
        <end position="229"/>
    </location>
</feature>